<proteinExistence type="predicted"/>
<keyword evidence="1" id="KW-0472">Membrane</keyword>
<protein>
    <recommendedName>
        <fullName evidence="4">Transmembrane protein</fullName>
    </recommendedName>
</protein>
<keyword evidence="1" id="KW-1133">Transmembrane helix</keyword>
<dbReference type="GeneID" id="14910071"/>
<dbReference type="RefSeq" id="XP_004039107.1">
    <property type="nucleotide sequence ID" value="XM_004039059.1"/>
</dbReference>
<name>G0QLM3_ICHMU</name>
<keyword evidence="1" id="KW-0812">Transmembrane</keyword>
<feature type="transmembrane region" description="Helical" evidence="1">
    <location>
        <begin position="82"/>
        <end position="102"/>
    </location>
</feature>
<evidence type="ECO:0008006" key="4">
    <source>
        <dbReference type="Google" id="ProtNLM"/>
    </source>
</evidence>
<reference evidence="2 3" key="1">
    <citation type="submission" date="2011-07" db="EMBL/GenBank/DDBJ databases">
        <authorList>
            <person name="Coyne R."/>
            <person name="Brami D."/>
            <person name="Johnson J."/>
            <person name="Hostetler J."/>
            <person name="Hannick L."/>
            <person name="Clark T."/>
            <person name="Cassidy-Hanley D."/>
            <person name="Inman J."/>
        </authorList>
    </citation>
    <scope>NUCLEOTIDE SEQUENCE [LARGE SCALE GENOMIC DNA]</scope>
    <source>
        <strain evidence="2 3">G5</strain>
    </source>
</reference>
<dbReference type="AlphaFoldDB" id="G0QLM3"/>
<evidence type="ECO:0000313" key="3">
    <source>
        <dbReference type="Proteomes" id="UP000008983"/>
    </source>
</evidence>
<feature type="transmembrane region" description="Helical" evidence="1">
    <location>
        <begin position="128"/>
        <end position="147"/>
    </location>
</feature>
<sequence length="149" mass="18489">MIINISFNKNKQYIFIQSFQFFIILINKDSKYLKFNRNFFHYHLLLIYKYNNLHLQSNLINLLQKYQLIQLISHQQKFKFHLYYLFLLKLLIFLIQHLILYLQLIQVNNLYFILSQANKCFQKVKKNIQVYLQTNLLFFQFSLYFILNL</sequence>
<evidence type="ECO:0000256" key="1">
    <source>
        <dbReference type="SAM" id="Phobius"/>
    </source>
</evidence>
<dbReference type="EMBL" id="GL983284">
    <property type="protein sequence ID" value="EGR33883.1"/>
    <property type="molecule type" value="Genomic_DNA"/>
</dbReference>
<dbReference type="Proteomes" id="UP000008983">
    <property type="component" value="Unassembled WGS sequence"/>
</dbReference>
<dbReference type="InParanoid" id="G0QLM3"/>
<accession>G0QLM3</accession>
<evidence type="ECO:0000313" key="2">
    <source>
        <dbReference type="EMBL" id="EGR33883.1"/>
    </source>
</evidence>
<keyword evidence="3" id="KW-1185">Reference proteome</keyword>
<organism evidence="2 3">
    <name type="scientific">Ichthyophthirius multifiliis</name>
    <name type="common">White spot disease agent</name>
    <name type="synonym">Ich</name>
    <dbReference type="NCBI Taxonomy" id="5932"/>
    <lineage>
        <taxon>Eukaryota</taxon>
        <taxon>Sar</taxon>
        <taxon>Alveolata</taxon>
        <taxon>Ciliophora</taxon>
        <taxon>Intramacronucleata</taxon>
        <taxon>Oligohymenophorea</taxon>
        <taxon>Hymenostomatida</taxon>
        <taxon>Ophryoglenina</taxon>
        <taxon>Ichthyophthirius</taxon>
    </lineage>
</organism>
<gene>
    <name evidence="2" type="ORF">IMG5_033220</name>
</gene>